<accession>A0ABV2YLK1</accession>
<dbReference type="Gene3D" id="3.60.40.10">
    <property type="entry name" value="PPM-type phosphatase domain"/>
    <property type="match status" value="1"/>
</dbReference>
<dbReference type="Pfam" id="PF07228">
    <property type="entry name" value="SpoIIE"/>
    <property type="match status" value="1"/>
</dbReference>
<dbReference type="EC" id="3.1.3.16" evidence="3"/>
<keyword evidence="4" id="KW-1185">Reference proteome</keyword>
<evidence type="ECO:0000259" key="2">
    <source>
        <dbReference type="SMART" id="SM00331"/>
    </source>
</evidence>
<sequence length="517" mass="53547">MGVLATLNAAAAALLPRAAAGVPMREAAPSWLVKAHERACRTSAASDDPKPPACGPVGDRWFTALAVFTDDGGVSWWLTDETARHRAERRLAEERRVGTVLNEVSGALLATLNPERCMELTARLAAEHLADAAVVVSPVLGRGLPVAVCGPDGVTTHQVLRADPEAVPDLDEALRGRLPSPATIALDPSVLPSWAVPEALAGPVTRASLTPLPGQGVPAGALLLLDTGASDGADDARPGPDFARLFATRAGAALSAARLHAEQAAITATLMRNLLPPDLSTVHGVEYAGVYRPSGASERVGGDFYDVHPGPGPQDETLVVLGDVCGKGLEAAVLTGKIRNTLQALLPLSGDHQRLLGLLNDALLAPDNPRFVTLALASVVRDGPLVRLRVTSAGHMPPVVVRRSGEVEEVPTRGTLVGAFRSISSTTAEVVLRPGETCVLFTDGITEARGGPLGDDMFGQGRLSAALRRCAGMPVDALVDHVHMLAADWLGGGDHDDIAVVAVGAPYRSASEEGPAA</sequence>
<dbReference type="GO" id="GO:0004722">
    <property type="term" value="F:protein serine/threonine phosphatase activity"/>
    <property type="evidence" value="ECO:0007669"/>
    <property type="project" value="UniProtKB-EC"/>
</dbReference>
<dbReference type="PANTHER" id="PTHR43156:SF2">
    <property type="entry name" value="STAGE II SPORULATION PROTEIN E"/>
    <property type="match status" value="1"/>
</dbReference>
<dbReference type="InterPro" id="IPR036457">
    <property type="entry name" value="PPM-type-like_dom_sf"/>
</dbReference>
<keyword evidence="1 3" id="KW-0378">Hydrolase</keyword>
<dbReference type="SMART" id="SM00331">
    <property type="entry name" value="PP2C_SIG"/>
    <property type="match status" value="1"/>
</dbReference>
<dbReference type="RefSeq" id="WP_174721524.1">
    <property type="nucleotide sequence ID" value="NZ_BEVZ01000002.1"/>
</dbReference>
<dbReference type="Proteomes" id="UP001550850">
    <property type="component" value="Unassembled WGS sequence"/>
</dbReference>
<dbReference type="EMBL" id="JBEZUR010000036">
    <property type="protein sequence ID" value="MEU3556597.1"/>
    <property type="molecule type" value="Genomic_DNA"/>
</dbReference>
<dbReference type="PANTHER" id="PTHR43156">
    <property type="entry name" value="STAGE II SPORULATION PROTEIN E-RELATED"/>
    <property type="match status" value="1"/>
</dbReference>
<reference evidence="3 4" key="1">
    <citation type="submission" date="2024-06" db="EMBL/GenBank/DDBJ databases">
        <title>The Natural Products Discovery Center: Release of the First 8490 Sequenced Strains for Exploring Actinobacteria Biosynthetic Diversity.</title>
        <authorList>
            <person name="Kalkreuter E."/>
            <person name="Kautsar S.A."/>
            <person name="Yang D."/>
            <person name="Bader C.D."/>
            <person name="Teijaro C.N."/>
            <person name="Fluegel L."/>
            <person name="Davis C.M."/>
            <person name="Simpson J.R."/>
            <person name="Lauterbach L."/>
            <person name="Steele A.D."/>
            <person name="Gui C."/>
            <person name="Meng S."/>
            <person name="Li G."/>
            <person name="Viehrig K."/>
            <person name="Ye F."/>
            <person name="Su P."/>
            <person name="Kiefer A.F."/>
            <person name="Nichols A."/>
            <person name="Cepeda A.J."/>
            <person name="Yan W."/>
            <person name="Fan B."/>
            <person name="Jiang Y."/>
            <person name="Adhikari A."/>
            <person name="Zheng C.-J."/>
            <person name="Schuster L."/>
            <person name="Cowan T.M."/>
            <person name="Smanski M.J."/>
            <person name="Chevrette M.G."/>
            <person name="De Carvalho L.P.S."/>
            <person name="Shen B."/>
        </authorList>
    </citation>
    <scope>NUCLEOTIDE SEQUENCE [LARGE SCALE GENOMIC DNA]</scope>
    <source>
        <strain evidence="3 4">NPDC038104</strain>
    </source>
</reference>
<comment type="caution">
    <text evidence="3">The sequence shown here is derived from an EMBL/GenBank/DDBJ whole genome shotgun (WGS) entry which is preliminary data.</text>
</comment>
<evidence type="ECO:0000256" key="1">
    <source>
        <dbReference type="ARBA" id="ARBA00022801"/>
    </source>
</evidence>
<protein>
    <submittedName>
        <fullName evidence="3">PP2C family protein-serine/threonine phosphatase</fullName>
        <ecNumber evidence="3">3.1.3.16</ecNumber>
    </submittedName>
</protein>
<dbReference type="InterPro" id="IPR052016">
    <property type="entry name" value="Bact_Sigma-Reg"/>
</dbReference>
<dbReference type="SUPFAM" id="SSF81606">
    <property type="entry name" value="PP2C-like"/>
    <property type="match status" value="1"/>
</dbReference>
<feature type="domain" description="PPM-type phosphatase" evidence="2">
    <location>
        <begin position="285"/>
        <end position="505"/>
    </location>
</feature>
<name>A0ABV2YLK1_9ACTN</name>
<gene>
    <name evidence="3" type="ORF">AB0E65_20640</name>
</gene>
<proteinExistence type="predicted"/>
<evidence type="ECO:0000313" key="4">
    <source>
        <dbReference type="Proteomes" id="UP001550850"/>
    </source>
</evidence>
<evidence type="ECO:0000313" key="3">
    <source>
        <dbReference type="EMBL" id="MEU3556597.1"/>
    </source>
</evidence>
<organism evidence="3 4">
    <name type="scientific">Streptomyces fragilis</name>
    <dbReference type="NCBI Taxonomy" id="67301"/>
    <lineage>
        <taxon>Bacteria</taxon>
        <taxon>Bacillati</taxon>
        <taxon>Actinomycetota</taxon>
        <taxon>Actinomycetes</taxon>
        <taxon>Kitasatosporales</taxon>
        <taxon>Streptomycetaceae</taxon>
        <taxon>Streptomyces</taxon>
    </lineage>
</organism>
<dbReference type="InterPro" id="IPR001932">
    <property type="entry name" value="PPM-type_phosphatase-like_dom"/>
</dbReference>